<evidence type="ECO:0000313" key="4">
    <source>
        <dbReference type="EMBL" id="MBB5262931.1"/>
    </source>
</evidence>
<dbReference type="Gene3D" id="3.20.20.370">
    <property type="entry name" value="Glycoside hydrolase/deacetylase"/>
    <property type="match status" value="1"/>
</dbReference>
<evidence type="ECO:0000313" key="5">
    <source>
        <dbReference type="Proteomes" id="UP000543642"/>
    </source>
</evidence>
<dbReference type="AlphaFoldDB" id="A0A7W8M453"/>
<keyword evidence="2" id="KW-0378">Hydrolase</keyword>
<dbReference type="GO" id="GO:0016020">
    <property type="term" value="C:membrane"/>
    <property type="evidence" value="ECO:0007669"/>
    <property type="project" value="TreeGrafter"/>
</dbReference>
<keyword evidence="1" id="KW-0479">Metal-binding</keyword>
<evidence type="ECO:0000256" key="1">
    <source>
        <dbReference type="ARBA" id="ARBA00022723"/>
    </source>
</evidence>
<dbReference type="PANTHER" id="PTHR10587">
    <property type="entry name" value="GLYCOSYL TRANSFERASE-RELATED"/>
    <property type="match status" value="1"/>
</dbReference>
<dbReference type="PANTHER" id="PTHR10587:SF133">
    <property type="entry name" value="CHITIN DEACETYLASE 1-RELATED"/>
    <property type="match status" value="1"/>
</dbReference>
<comment type="caution">
    <text evidence="4">The sequence shown here is derived from an EMBL/GenBank/DDBJ whole genome shotgun (WGS) entry which is preliminary data.</text>
</comment>
<dbReference type="Proteomes" id="UP000543642">
    <property type="component" value="Unassembled WGS sequence"/>
</dbReference>
<sequence length="249" mass="27138">MEINIKKRMLRFIFAGVILSLTYSFLQGDSSVFVGNFTSESSGKYVAITFDDGPKAGTTDVLLDGLKERGVRATFFLIGKQIDENRDIVVRMAAEGHQIGNHTFNHVNLAQMSDAGACEELTLCYEEIFSAVGAGEGSEGEAYFAIRPPFGEIGASVRENVDSPVILWSVDTRDWTGMGAEDIADYIVKTAGEGDIILLHDIFENSVAGALMAIDTMMENGYTFVTVDEMFENKGISLEPGKVYKKASP</sequence>
<name>A0A7W8M453_9FIRM</name>
<dbReference type="InterPro" id="IPR002509">
    <property type="entry name" value="NODB_dom"/>
</dbReference>
<dbReference type="EMBL" id="JACHFW010000001">
    <property type="protein sequence ID" value="MBB5262931.1"/>
    <property type="molecule type" value="Genomic_DNA"/>
</dbReference>
<protein>
    <submittedName>
        <fullName evidence="4">Peptidoglycan/xylan/chitin deacetylase (PgdA/CDA1 family)</fullName>
    </submittedName>
</protein>
<gene>
    <name evidence="4" type="ORF">HNP82_000025</name>
</gene>
<feature type="domain" description="NodB homology" evidence="3">
    <location>
        <begin position="44"/>
        <end position="225"/>
    </location>
</feature>
<dbReference type="InterPro" id="IPR050248">
    <property type="entry name" value="Polysacc_deacetylase_ArnD"/>
</dbReference>
<evidence type="ECO:0000259" key="3">
    <source>
        <dbReference type="PROSITE" id="PS51677"/>
    </source>
</evidence>
<reference evidence="4 5" key="1">
    <citation type="submission" date="2020-08" db="EMBL/GenBank/DDBJ databases">
        <title>Genomic Encyclopedia of Type Strains, Phase IV (KMG-IV): sequencing the most valuable type-strain genomes for metagenomic binning, comparative biology and taxonomic classification.</title>
        <authorList>
            <person name="Goeker M."/>
        </authorList>
    </citation>
    <scope>NUCLEOTIDE SEQUENCE [LARGE SCALE GENOMIC DNA]</scope>
    <source>
        <strain evidence="4 5">DSM 106146</strain>
    </source>
</reference>
<dbReference type="GO" id="GO:0005975">
    <property type="term" value="P:carbohydrate metabolic process"/>
    <property type="evidence" value="ECO:0007669"/>
    <property type="project" value="InterPro"/>
</dbReference>
<dbReference type="GO" id="GO:0016810">
    <property type="term" value="F:hydrolase activity, acting on carbon-nitrogen (but not peptide) bonds"/>
    <property type="evidence" value="ECO:0007669"/>
    <property type="project" value="InterPro"/>
</dbReference>
<dbReference type="GO" id="GO:0046872">
    <property type="term" value="F:metal ion binding"/>
    <property type="evidence" value="ECO:0007669"/>
    <property type="project" value="UniProtKB-KW"/>
</dbReference>
<dbReference type="SUPFAM" id="SSF88713">
    <property type="entry name" value="Glycoside hydrolase/deacetylase"/>
    <property type="match status" value="1"/>
</dbReference>
<dbReference type="Pfam" id="PF01522">
    <property type="entry name" value="Polysacc_deac_1"/>
    <property type="match status" value="1"/>
</dbReference>
<accession>A0A7W8M453</accession>
<dbReference type="PROSITE" id="PS51677">
    <property type="entry name" value="NODB"/>
    <property type="match status" value="1"/>
</dbReference>
<evidence type="ECO:0000256" key="2">
    <source>
        <dbReference type="ARBA" id="ARBA00022801"/>
    </source>
</evidence>
<dbReference type="RefSeq" id="WP_183770111.1">
    <property type="nucleotide sequence ID" value="NZ_JACHFW010000001.1"/>
</dbReference>
<organism evidence="4 5">
    <name type="scientific">Catenibacillus scindens</name>
    <dbReference type="NCBI Taxonomy" id="673271"/>
    <lineage>
        <taxon>Bacteria</taxon>
        <taxon>Bacillati</taxon>
        <taxon>Bacillota</taxon>
        <taxon>Clostridia</taxon>
        <taxon>Lachnospirales</taxon>
        <taxon>Lachnospiraceae</taxon>
        <taxon>Catenibacillus</taxon>
    </lineage>
</organism>
<keyword evidence="5" id="KW-1185">Reference proteome</keyword>
<proteinExistence type="predicted"/>
<dbReference type="InterPro" id="IPR011330">
    <property type="entry name" value="Glyco_hydro/deAcase_b/a-brl"/>
</dbReference>